<comment type="cofactor">
    <cofactor evidence="1">
        <name>FAD</name>
        <dbReference type="ChEBI" id="CHEBI:57692"/>
    </cofactor>
</comment>
<dbReference type="AlphaFoldDB" id="A0A4D7CSG1"/>
<evidence type="ECO:0000256" key="3">
    <source>
        <dbReference type="ARBA" id="ARBA00022630"/>
    </source>
</evidence>
<dbReference type="GO" id="GO:0005737">
    <property type="term" value="C:cytoplasm"/>
    <property type="evidence" value="ECO:0007669"/>
    <property type="project" value="TreeGrafter"/>
</dbReference>
<evidence type="ECO:0000313" key="6">
    <source>
        <dbReference type="EMBL" id="QCI86003.1"/>
    </source>
</evidence>
<sequence>MKVGIIGGGIVGKTTAHFLAKTGVDVTVFDAGVGQATRASAGIISPWLSQRRNQNWYHLARMGAKLYPSLVAELNTISDVSYRQVGSLMFKKNPKTLDKTLDIGTKRLAESPEIGEVKKVTPEEINQLYPELTTTDEAIYLSGGARVDGRALLEALGRSIKQNGGTIIPERVTTLKAIGEKWQLSYQNKQASFDYVILAAGPWLNSLLEPLNFEVDVRPQKGQLLVFNHGNLRSNLPVVIPTGEGDIIPIGADKLLIGATHENDEGFDLSVNLEATTSMFENLHHYLPEVSMAQLEEVRVGTRAYTSDFLPFFGLVPGEKNLLVASGLGSSGLTTGPMIGKMLAQIITQQPTELDMNQYSPRPYLKKK</sequence>
<feature type="domain" description="FAD dependent oxidoreductase" evidence="5">
    <location>
        <begin position="3"/>
        <end position="345"/>
    </location>
</feature>
<evidence type="ECO:0000256" key="2">
    <source>
        <dbReference type="ARBA" id="ARBA00009410"/>
    </source>
</evidence>
<comment type="similarity">
    <text evidence="2">Belongs to the DadA oxidoreductase family.</text>
</comment>
<organism evidence="6 7">
    <name type="scientific">Vagococcus zengguangii</name>
    <dbReference type="NCBI Taxonomy" id="2571750"/>
    <lineage>
        <taxon>Bacteria</taxon>
        <taxon>Bacillati</taxon>
        <taxon>Bacillota</taxon>
        <taxon>Bacilli</taxon>
        <taxon>Lactobacillales</taxon>
        <taxon>Enterococcaceae</taxon>
        <taxon>Vagococcus</taxon>
    </lineage>
</organism>
<dbReference type="InterPro" id="IPR036188">
    <property type="entry name" value="FAD/NAD-bd_sf"/>
</dbReference>
<evidence type="ECO:0000256" key="4">
    <source>
        <dbReference type="ARBA" id="ARBA00023002"/>
    </source>
</evidence>
<accession>A0A4D7CSG1</accession>
<keyword evidence="7" id="KW-1185">Reference proteome</keyword>
<dbReference type="Gene3D" id="3.30.9.10">
    <property type="entry name" value="D-Amino Acid Oxidase, subunit A, domain 2"/>
    <property type="match status" value="1"/>
</dbReference>
<dbReference type="SUPFAM" id="SSF51905">
    <property type="entry name" value="FAD/NAD(P)-binding domain"/>
    <property type="match status" value="1"/>
</dbReference>
<name>A0A4D7CSG1_9ENTE</name>
<dbReference type="GO" id="GO:0016491">
    <property type="term" value="F:oxidoreductase activity"/>
    <property type="evidence" value="ECO:0007669"/>
    <property type="project" value="UniProtKB-KW"/>
</dbReference>
<dbReference type="Proteomes" id="UP000298615">
    <property type="component" value="Chromosome"/>
</dbReference>
<evidence type="ECO:0000259" key="5">
    <source>
        <dbReference type="Pfam" id="PF01266"/>
    </source>
</evidence>
<dbReference type="KEGG" id="vao:FA707_03060"/>
<proteinExistence type="inferred from homology"/>
<dbReference type="EMBL" id="CP039712">
    <property type="protein sequence ID" value="QCI86003.1"/>
    <property type="molecule type" value="Genomic_DNA"/>
</dbReference>
<dbReference type="PANTHER" id="PTHR13847:SF286">
    <property type="entry name" value="D-AMINO ACID DEHYDROGENASE"/>
    <property type="match status" value="1"/>
</dbReference>
<dbReference type="InterPro" id="IPR006076">
    <property type="entry name" value="FAD-dep_OxRdtase"/>
</dbReference>
<dbReference type="SUPFAM" id="SSF54373">
    <property type="entry name" value="FAD-linked reductases, C-terminal domain"/>
    <property type="match status" value="1"/>
</dbReference>
<evidence type="ECO:0000256" key="1">
    <source>
        <dbReference type="ARBA" id="ARBA00001974"/>
    </source>
</evidence>
<dbReference type="PANTHER" id="PTHR13847">
    <property type="entry name" value="SARCOSINE DEHYDROGENASE-RELATED"/>
    <property type="match status" value="1"/>
</dbReference>
<dbReference type="Gene3D" id="3.50.50.60">
    <property type="entry name" value="FAD/NAD(P)-binding domain"/>
    <property type="match status" value="1"/>
</dbReference>
<evidence type="ECO:0000313" key="7">
    <source>
        <dbReference type="Proteomes" id="UP000298615"/>
    </source>
</evidence>
<reference evidence="6 7" key="1">
    <citation type="submission" date="2019-04" db="EMBL/GenBank/DDBJ databases">
        <title>Vagococcus sp. nov., isolated from faeces of yaks (Bos grunniens).</title>
        <authorList>
            <person name="Ge Y."/>
        </authorList>
    </citation>
    <scope>NUCLEOTIDE SEQUENCE [LARGE SCALE GENOMIC DNA]</scope>
    <source>
        <strain evidence="6 7">MN-17</strain>
    </source>
</reference>
<dbReference type="RefSeq" id="WP_136952841.1">
    <property type="nucleotide sequence ID" value="NZ_CP039712.1"/>
</dbReference>
<dbReference type="Pfam" id="PF01266">
    <property type="entry name" value="DAO"/>
    <property type="match status" value="1"/>
</dbReference>
<protein>
    <submittedName>
        <fullName evidence="6">FAD-binding oxidoreductase</fullName>
    </submittedName>
</protein>
<keyword evidence="3" id="KW-0285">Flavoprotein</keyword>
<gene>
    <name evidence="6" type="ORF">FA707_03060</name>
</gene>
<keyword evidence="4" id="KW-0560">Oxidoreductase</keyword>